<accession>M1V525</accession>
<dbReference type="eggNOG" id="KOG1004">
    <property type="taxonomic scope" value="Eukaryota"/>
</dbReference>
<dbReference type="InterPro" id="IPR036612">
    <property type="entry name" value="KH_dom_type_1_sf"/>
</dbReference>
<dbReference type="OMA" id="SYMAFPN"/>
<dbReference type="KEGG" id="cme:CYME_CMI017C"/>
<dbReference type="InterPro" id="IPR004088">
    <property type="entry name" value="KH_dom_type_1"/>
</dbReference>
<dbReference type="GO" id="GO:0003723">
    <property type="term" value="F:RNA binding"/>
    <property type="evidence" value="ECO:0007669"/>
    <property type="project" value="UniProtKB-KW"/>
</dbReference>
<evidence type="ECO:0000259" key="4">
    <source>
        <dbReference type="Pfam" id="PF15985"/>
    </source>
</evidence>
<dbReference type="InterPro" id="IPR041054">
    <property type="entry name" value="Rrp40_N_euk"/>
</dbReference>
<dbReference type="GO" id="GO:0000467">
    <property type="term" value="P:exonucleolytic trimming to generate mature 3'-end of 5.8S rRNA from tricistronic rRNA transcript (SSU-rRNA, 5.8S rRNA, LSU-rRNA)"/>
    <property type="evidence" value="ECO:0007669"/>
    <property type="project" value="TreeGrafter"/>
</dbReference>
<sequence>MSERTDSESFSRVLRPESSLVLPGDTVLADARAQLPANLVPLRVGPGITALPDWNRPSQLIATRTGRLRYAPRMHVESNQRRYIPYVNDVVVGVVVDRVGGDHYRVAIGAATPALLPLLAFEGATKRNRPHLAPGHVVYARVTQVPTPQRFAETELSCQAPGSAKSWTSGEAIFGRLAGGTLFRISLAAARQMIRQDAPVLQQLGKQLVFELAIGMNGIVWVKGRTTRTTILVRHAIQRGIRSSPTEARRLVRQLIEAVSQADTESMQTL</sequence>
<evidence type="ECO:0000256" key="3">
    <source>
        <dbReference type="ARBA" id="ARBA00022884"/>
    </source>
</evidence>
<feature type="domain" description="K Homology" evidence="4">
    <location>
        <begin position="180"/>
        <end position="227"/>
    </location>
</feature>
<dbReference type="STRING" id="280699.M1V525"/>
<dbReference type="PANTHER" id="PTHR21321:SF1">
    <property type="entry name" value="EXOSOME COMPLEX COMPONENT RRP40"/>
    <property type="match status" value="1"/>
</dbReference>
<comment type="subcellular location">
    <subcellularLocation>
        <location evidence="1">Nucleus</location>
    </subcellularLocation>
</comment>
<keyword evidence="6" id="KW-0378">Hydrolase</keyword>
<dbReference type="Gene3D" id="2.40.50.140">
    <property type="entry name" value="Nucleic acid-binding proteins"/>
    <property type="match status" value="1"/>
</dbReference>
<dbReference type="Pfam" id="PF18311">
    <property type="entry name" value="Rrp40_N"/>
    <property type="match status" value="1"/>
</dbReference>
<evidence type="ECO:0000313" key="6">
    <source>
        <dbReference type="EMBL" id="BAM79930.1"/>
    </source>
</evidence>
<protein>
    <submittedName>
        <fullName evidence="6">Similar to exosome complex exonuclease RRP40</fullName>
    </submittedName>
</protein>
<organism evidence="6 7">
    <name type="scientific">Cyanidioschyzon merolae (strain NIES-3377 / 10D)</name>
    <name type="common">Unicellular red alga</name>
    <dbReference type="NCBI Taxonomy" id="280699"/>
    <lineage>
        <taxon>Eukaryota</taxon>
        <taxon>Rhodophyta</taxon>
        <taxon>Bangiophyceae</taxon>
        <taxon>Cyanidiales</taxon>
        <taxon>Cyanidiaceae</taxon>
        <taxon>Cyanidioschyzon</taxon>
    </lineage>
</organism>
<dbReference type="HOGENOM" id="CLU_069847_0_0_1"/>
<dbReference type="Pfam" id="PF21262">
    <property type="entry name" value="RRP40_S1"/>
    <property type="match status" value="1"/>
</dbReference>
<reference evidence="6 7" key="2">
    <citation type="journal article" date="2007" name="BMC Biol.">
        <title>A 100%-complete sequence reveals unusually simple genomic features in the hot-spring red alga Cyanidioschyzon merolae.</title>
        <authorList>
            <person name="Nozaki H."/>
            <person name="Takano H."/>
            <person name="Misumi O."/>
            <person name="Terasawa K."/>
            <person name="Matsuzaki M."/>
            <person name="Maruyama S."/>
            <person name="Nishida K."/>
            <person name="Yagisawa F."/>
            <person name="Yoshida Y."/>
            <person name="Fujiwara T."/>
            <person name="Takio S."/>
            <person name="Tamura K."/>
            <person name="Chung S.J."/>
            <person name="Nakamura S."/>
            <person name="Kuroiwa H."/>
            <person name="Tanaka K."/>
            <person name="Sato N."/>
            <person name="Kuroiwa T."/>
        </authorList>
    </citation>
    <scope>NUCLEOTIDE SEQUENCE [LARGE SCALE GENOMIC DNA]</scope>
    <source>
        <strain evidence="6 7">10D</strain>
    </source>
</reference>
<evidence type="ECO:0000259" key="5">
    <source>
        <dbReference type="Pfam" id="PF18311"/>
    </source>
</evidence>
<dbReference type="GO" id="GO:0004527">
    <property type="term" value="F:exonuclease activity"/>
    <property type="evidence" value="ECO:0007669"/>
    <property type="project" value="UniProtKB-KW"/>
</dbReference>
<dbReference type="GO" id="GO:0071038">
    <property type="term" value="P:TRAMP-dependent tRNA surveillance pathway"/>
    <property type="evidence" value="ECO:0007669"/>
    <property type="project" value="TreeGrafter"/>
</dbReference>
<dbReference type="InterPro" id="IPR026699">
    <property type="entry name" value="Exosome_RNA_bind1/RRP40/RRP4"/>
</dbReference>
<proteinExistence type="predicted"/>
<dbReference type="Gene3D" id="3.30.1370.10">
    <property type="entry name" value="K Homology domain, type 1"/>
    <property type="match status" value="1"/>
</dbReference>
<dbReference type="EMBL" id="AP006491">
    <property type="protein sequence ID" value="BAM79930.1"/>
    <property type="molecule type" value="Genomic_DNA"/>
</dbReference>
<keyword evidence="6" id="KW-0269">Exonuclease</keyword>
<dbReference type="AlphaFoldDB" id="M1V525"/>
<keyword evidence="3" id="KW-0694">RNA-binding</keyword>
<dbReference type="GO" id="GO:0000176">
    <property type="term" value="C:nuclear exosome (RNase complex)"/>
    <property type="evidence" value="ECO:0007669"/>
    <property type="project" value="TreeGrafter"/>
</dbReference>
<evidence type="ECO:0000313" key="7">
    <source>
        <dbReference type="Proteomes" id="UP000007014"/>
    </source>
</evidence>
<name>M1V525_CYAM1</name>
<dbReference type="PANTHER" id="PTHR21321">
    <property type="entry name" value="PNAS-3 RELATED"/>
    <property type="match status" value="1"/>
</dbReference>
<dbReference type="Proteomes" id="UP000007014">
    <property type="component" value="Chromosome 9"/>
</dbReference>
<dbReference type="GO" id="GO:0071051">
    <property type="term" value="P:poly(A)-dependent snoRNA 3'-end processing"/>
    <property type="evidence" value="ECO:0007669"/>
    <property type="project" value="TreeGrafter"/>
</dbReference>
<evidence type="ECO:0000256" key="1">
    <source>
        <dbReference type="ARBA" id="ARBA00004123"/>
    </source>
</evidence>
<dbReference type="InterPro" id="IPR049469">
    <property type="entry name" value="RRP40_KH-I"/>
</dbReference>
<gene>
    <name evidence="6" type="ORF">CYME_CMI017C</name>
</gene>
<dbReference type="CDD" id="cd22526">
    <property type="entry name" value="KH-I_Rrp40"/>
    <property type="match status" value="1"/>
</dbReference>
<dbReference type="OrthoDB" id="340500at2759"/>
<dbReference type="RefSeq" id="XP_005536216.1">
    <property type="nucleotide sequence ID" value="XM_005536159.1"/>
</dbReference>
<dbReference type="GO" id="GO:0071034">
    <property type="term" value="P:CUT catabolic process"/>
    <property type="evidence" value="ECO:0007669"/>
    <property type="project" value="TreeGrafter"/>
</dbReference>
<dbReference type="SUPFAM" id="SSF54791">
    <property type="entry name" value="Eukaryotic type KH-domain (KH-domain type I)"/>
    <property type="match status" value="1"/>
</dbReference>
<dbReference type="Pfam" id="PF15985">
    <property type="entry name" value="KH_6"/>
    <property type="match status" value="1"/>
</dbReference>
<keyword evidence="7" id="KW-1185">Reference proteome</keyword>
<dbReference type="GO" id="GO:0000177">
    <property type="term" value="C:cytoplasmic exosome (RNase complex)"/>
    <property type="evidence" value="ECO:0007669"/>
    <property type="project" value="TreeGrafter"/>
</dbReference>
<dbReference type="GO" id="GO:0071035">
    <property type="term" value="P:nuclear polyadenylation-dependent rRNA catabolic process"/>
    <property type="evidence" value="ECO:0007669"/>
    <property type="project" value="TreeGrafter"/>
</dbReference>
<dbReference type="InterPro" id="IPR012340">
    <property type="entry name" value="NA-bd_OB-fold"/>
</dbReference>
<evidence type="ECO:0000256" key="2">
    <source>
        <dbReference type="ARBA" id="ARBA00022835"/>
    </source>
</evidence>
<dbReference type="Gramene" id="CMI017CT">
    <property type="protein sequence ID" value="CMI017CT"/>
    <property type="gene ID" value="CMI017C"/>
</dbReference>
<dbReference type="GO" id="GO:0034475">
    <property type="term" value="P:U4 snRNA 3'-end processing"/>
    <property type="evidence" value="ECO:0007669"/>
    <property type="project" value="TreeGrafter"/>
</dbReference>
<keyword evidence="2" id="KW-0271">Exosome</keyword>
<feature type="domain" description="Exosome complex exonuclease Rrp40 N-terminal" evidence="5">
    <location>
        <begin position="42"/>
        <end position="82"/>
    </location>
</feature>
<keyword evidence="6" id="KW-0540">Nuclease</keyword>
<dbReference type="GeneID" id="16993844"/>
<reference evidence="6 7" key="1">
    <citation type="journal article" date="2004" name="Nature">
        <title>Genome sequence of the ultrasmall unicellular red alga Cyanidioschyzon merolae 10D.</title>
        <authorList>
            <person name="Matsuzaki M."/>
            <person name="Misumi O."/>
            <person name="Shin-i T."/>
            <person name="Maruyama S."/>
            <person name="Takahara M."/>
            <person name="Miyagishima S."/>
            <person name="Mori T."/>
            <person name="Nishida K."/>
            <person name="Yagisawa F."/>
            <person name="Nishida K."/>
            <person name="Yoshida Y."/>
            <person name="Nishimura Y."/>
            <person name="Nakao S."/>
            <person name="Kobayashi T."/>
            <person name="Momoyama Y."/>
            <person name="Higashiyama T."/>
            <person name="Minoda A."/>
            <person name="Sano M."/>
            <person name="Nomoto H."/>
            <person name="Oishi K."/>
            <person name="Hayashi H."/>
            <person name="Ohta F."/>
            <person name="Nishizaka S."/>
            <person name="Haga S."/>
            <person name="Miura S."/>
            <person name="Morishita T."/>
            <person name="Kabeya Y."/>
            <person name="Terasawa K."/>
            <person name="Suzuki Y."/>
            <person name="Ishii Y."/>
            <person name="Asakawa S."/>
            <person name="Takano H."/>
            <person name="Ohta N."/>
            <person name="Kuroiwa H."/>
            <person name="Tanaka K."/>
            <person name="Shimizu N."/>
            <person name="Sugano S."/>
            <person name="Sato N."/>
            <person name="Nozaki H."/>
            <person name="Ogasawara N."/>
            <person name="Kohara Y."/>
            <person name="Kuroiwa T."/>
        </authorList>
    </citation>
    <scope>NUCLEOTIDE SEQUENCE [LARGE SCALE GENOMIC DNA]</scope>
    <source>
        <strain evidence="6 7">10D</strain>
    </source>
</reference>
<dbReference type="SUPFAM" id="SSF50249">
    <property type="entry name" value="Nucleic acid-binding proteins"/>
    <property type="match status" value="1"/>
</dbReference>